<evidence type="ECO:0000256" key="11">
    <source>
        <dbReference type="RuleBase" id="RU004070"/>
    </source>
</evidence>
<dbReference type="InterPro" id="IPR008050">
    <property type="entry name" value="MCM7"/>
</dbReference>
<dbReference type="FunFam" id="2.20.28.10:FF:000004">
    <property type="entry name" value="DNA replication licensing factor MCM7"/>
    <property type="match status" value="1"/>
</dbReference>
<dbReference type="GO" id="GO:0006271">
    <property type="term" value="P:DNA strand elongation involved in DNA replication"/>
    <property type="evidence" value="ECO:0007669"/>
    <property type="project" value="TreeGrafter"/>
</dbReference>
<dbReference type="Pfam" id="PF00493">
    <property type="entry name" value="MCM"/>
    <property type="match status" value="1"/>
</dbReference>
<dbReference type="PROSITE" id="PS50051">
    <property type="entry name" value="MCM_2"/>
    <property type="match status" value="1"/>
</dbReference>
<dbReference type="GO" id="GO:0006270">
    <property type="term" value="P:DNA replication initiation"/>
    <property type="evidence" value="ECO:0007669"/>
    <property type="project" value="InterPro"/>
</dbReference>
<evidence type="ECO:0000256" key="10">
    <source>
        <dbReference type="ARBA" id="ARBA00048432"/>
    </source>
</evidence>
<dbReference type="GO" id="GO:0003697">
    <property type="term" value="F:single-stranded DNA binding"/>
    <property type="evidence" value="ECO:0007669"/>
    <property type="project" value="TreeGrafter"/>
</dbReference>
<evidence type="ECO:0000256" key="3">
    <source>
        <dbReference type="ARBA" id="ARBA00022741"/>
    </source>
</evidence>
<evidence type="ECO:0000256" key="1">
    <source>
        <dbReference type="ARBA" id="ARBA00004123"/>
    </source>
</evidence>
<comment type="catalytic activity">
    <reaction evidence="10">
        <text>ATP + H2O = ADP + phosphate + H(+)</text>
        <dbReference type="Rhea" id="RHEA:13065"/>
        <dbReference type="ChEBI" id="CHEBI:15377"/>
        <dbReference type="ChEBI" id="CHEBI:15378"/>
        <dbReference type="ChEBI" id="CHEBI:30616"/>
        <dbReference type="ChEBI" id="CHEBI:43474"/>
        <dbReference type="ChEBI" id="CHEBI:456216"/>
        <dbReference type="EC" id="3.6.4.12"/>
    </reaction>
    <physiologicalReaction direction="left-to-right" evidence="10">
        <dbReference type="Rhea" id="RHEA:13066"/>
    </physiologicalReaction>
</comment>
<dbReference type="EMBL" id="GIBP01000942">
    <property type="protein sequence ID" value="NDV29911.1"/>
    <property type="molecule type" value="Transcribed_RNA"/>
</dbReference>
<comment type="subcellular location">
    <subcellularLocation>
        <location evidence="1 12">Nucleus</location>
    </subcellularLocation>
</comment>
<dbReference type="GO" id="GO:0016787">
    <property type="term" value="F:hydrolase activity"/>
    <property type="evidence" value="ECO:0007669"/>
    <property type="project" value="UniProtKB-KW"/>
</dbReference>
<dbReference type="CDD" id="cd17758">
    <property type="entry name" value="MCM7"/>
    <property type="match status" value="1"/>
</dbReference>
<dbReference type="PANTHER" id="PTHR11630:SF26">
    <property type="entry name" value="DNA REPLICATION LICENSING FACTOR MCM7"/>
    <property type="match status" value="1"/>
</dbReference>
<dbReference type="PANTHER" id="PTHR11630">
    <property type="entry name" value="DNA REPLICATION LICENSING FACTOR MCM FAMILY MEMBER"/>
    <property type="match status" value="1"/>
</dbReference>
<dbReference type="Gene3D" id="2.20.28.10">
    <property type="match status" value="1"/>
</dbReference>
<dbReference type="Gene3D" id="2.40.50.140">
    <property type="entry name" value="Nucleic acid-binding proteins"/>
    <property type="match status" value="1"/>
</dbReference>
<evidence type="ECO:0000313" key="14">
    <source>
        <dbReference type="EMBL" id="NDV29911.1"/>
    </source>
</evidence>
<reference evidence="14" key="1">
    <citation type="journal article" date="2020" name="J. Eukaryot. Microbiol.">
        <title>De novo Sequencing, Assembly and Annotation of the Transcriptome for the Free-Living Testate Amoeba Arcella intermedia.</title>
        <authorList>
            <person name="Ribeiro G.M."/>
            <person name="Porfirio-Sousa A.L."/>
            <person name="Maurer-Alcala X.X."/>
            <person name="Katz L.A."/>
            <person name="Lahr D.J.G."/>
        </authorList>
    </citation>
    <scope>NUCLEOTIDE SEQUENCE</scope>
</reference>
<organism evidence="14">
    <name type="scientific">Arcella intermedia</name>
    <dbReference type="NCBI Taxonomy" id="1963864"/>
    <lineage>
        <taxon>Eukaryota</taxon>
        <taxon>Amoebozoa</taxon>
        <taxon>Tubulinea</taxon>
        <taxon>Elardia</taxon>
        <taxon>Arcellinida</taxon>
        <taxon>Sphaerothecina</taxon>
        <taxon>Arcellidae</taxon>
        <taxon>Arcella</taxon>
    </lineage>
</organism>
<evidence type="ECO:0000259" key="13">
    <source>
        <dbReference type="PROSITE" id="PS50051"/>
    </source>
</evidence>
<dbReference type="Pfam" id="PF17207">
    <property type="entry name" value="MCM_OB"/>
    <property type="match status" value="1"/>
</dbReference>
<dbReference type="GO" id="GO:0005524">
    <property type="term" value="F:ATP binding"/>
    <property type="evidence" value="ECO:0007669"/>
    <property type="project" value="UniProtKB-KW"/>
</dbReference>
<feature type="domain" description="MCM C-terminal AAA(+) ATPase" evidence="13">
    <location>
        <begin position="291"/>
        <end position="497"/>
    </location>
</feature>
<dbReference type="EC" id="3.6.4.12" evidence="12"/>
<dbReference type="InterPro" id="IPR041562">
    <property type="entry name" value="MCM_lid"/>
</dbReference>
<dbReference type="PRINTS" id="PR01663">
    <property type="entry name" value="MCMPROTEIN7"/>
</dbReference>
<dbReference type="PROSITE" id="PS00847">
    <property type="entry name" value="MCM_1"/>
    <property type="match status" value="1"/>
</dbReference>
<evidence type="ECO:0000256" key="4">
    <source>
        <dbReference type="ARBA" id="ARBA00022801"/>
    </source>
</evidence>
<evidence type="ECO:0000256" key="9">
    <source>
        <dbReference type="ARBA" id="ARBA00023306"/>
    </source>
</evidence>
<keyword evidence="6 11" id="KW-0067">ATP-binding</keyword>
<accession>A0A6B2KZ17</accession>
<dbReference type="PRINTS" id="PR01657">
    <property type="entry name" value="MCMFAMILY"/>
</dbReference>
<dbReference type="GO" id="GO:0005634">
    <property type="term" value="C:nucleus"/>
    <property type="evidence" value="ECO:0007669"/>
    <property type="project" value="UniProtKB-SubCell"/>
</dbReference>
<dbReference type="InterPro" id="IPR027417">
    <property type="entry name" value="P-loop_NTPase"/>
</dbReference>
<evidence type="ECO:0000256" key="5">
    <source>
        <dbReference type="ARBA" id="ARBA00022806"/>
    </source>
</evidence>
<evidence type="ECO:0000256" key="2">
    <source>
        <dbReference type="ARBA" id="ARBA00022705"/>
    </source>
</evidence>
<dbReference type="InterPro" id="IPR012340">
    <property type="entry name" value="NA-bd_OB-fold"/>
</dbReference>
<keyword evidence="3 11" id="KW-0547">Nucleotide-binding</keyword>
<dbReference type="SUPFAM" id="SSF50249">
    <property type="entry name" value="Nucleic acid-binding proteins"/>
    <property type="match status" value="1"/>
</dbReference>
<dbReference type="InterPro" id="IPR001208">
    <property type="entry name" value="MCM_dom"/>
</dbReference>
<dbReference type="InterPro" id="IPR031327">
    <property type="entry name" value="MCM"/>
</dbReference>
<dbReference type="AlphaFoldDB" id="A0A6B2KZ17"/>
<dbReference type="SMART" id="SM00350">
    <property type="entry name" value="MCM"/>
    <property type="match status" value="1"/>
</dbReference>
<evidence type="ECO:0000256" key="12">
    <source>
        <dbReference type="RuleBase" id="RU365012"/>
    </source>
</evidence>
<keyword evidence="8 12" id="KW-0539">Nucleus</keyword>
<keyword evidence="2 12" id="KW-0235">DNA replication</keyword>
<dbReference type="InterPro" id="IPR033762">
    <property type="entry name" value="MCM_OB"/>
</dbReference>
<dbReference type="GO" id="GO:0000727">
    <property type="term" value="P:double-strand break repair via break-induced replication"/>
    <property type="evidence" value="ECO:0007669"/>
    <property type="project" value="TreeGrafter"/>
</dbReference>
<dbReference type="SUPFAM" id="SSF52540">
    <property type="entry name" value="P-loop containing nucleoside triphosphate hydrolases"/>
    <property type="match status" value="1"/>
</dbReference>
<keyword evidence="5 12" id="KW-0347">Helicase</keyword>
<dbReference type="Pfam" id="PF24901">
    <property type="entry name" value="WHD_MCM7"/>
    <property type="match status" value="1"/>
</dbReference>
<proteinExistence type="inferred from homology"/>
<dbReference type="Gene3D" id="3.40.50.300">
    <property type="entry name" value="P-loop containing nucleotide triphosphate hydrolases"/>
    <property type="match status" value="1"/>
</dbReference>
<dbReference type="GO" id="GO:0017116">
    <property type="term" value="F:single-stranded DNA helicase activity"/>
    <property type="evidence" value="ECO:0007669"/>
    <property type="project" value="TreeGrafter"/>
</dbReference>
<keyword evidence="7 11" id="KW-0238">DNA-binding</keyword>
<name>A0A6B2KZ17_9EUKA</name>
<dbReference type="InterPro" id="IPR018525">
    <property type="entry name" value="MCM_CS"/>
</dbReference>
<dbReference type="Pfam" id="PF17855">
    <property type="entry name" value="MCM_lid"/>
    <property type="match status" value="1"/>
</dbReference>
<protein>
    <recommendedName>
        <fullName evidence="12">DNA replication licensing factor MCM7</fullName>
        <ecNumber evidence="12">3.6.4.12</ecNumber>
    </recommendedName>
</protein>
<keyword evidence="9 12" id="KW-0131">Cell cycle</keyword>
<evidence type="ECO:0000256" key="6">
    <source>
        <dbReference type="ARBA" id="ARBA00022840"/>
    </source>
</evidence>
<dbReference type="FunFam" id="3.40.50.300:FF:000288">
    <property type="entry name" value="DNA replication licensing factor MCM7"/>
    <property type="match status" value="1"/>
</dbReference>
<evidence type="ECO:0000256" key="7">
    <source>
        <dbReference type="ARBA" id="ARBA00023125"/>
    </source>
</evidence>
<evidence type="ECO:0000256" key="8">
    <source>
        <dbReference type="ARBA" id="ARBA00023242"/>
    </source>
</evidence>
<comment type="similarity">
    <text evidence="11">Belongs to the MCM family.</text>
</comment>
<comment type="function">
    <text evidence="12">Acts as component of the MCM2-7 complex (MCM complex) which is the replicative helicase essential for 'once per cell cycle' DNA replication initiation and elongation in eukaryotic cells. The active ATPase sites in the MCM2-7 ring are formed through the interaction surfaces of two neighboring subunits such that a critical structure of a conserved arginine finger motif is provided in trans relative to the ATP-binding site of the Walker A box of the adjacent subunit. The six ATPase active sites, however, are likely to contribute differentially to the complex helicase activity.</text>
</comment>
<dbReference type="GO" id="GO:0042555">
    <property type="term" value="C:MCM complex"/>
    <property type="evidence" value="ECO:0007669"/>
    <property type="project" value="InterPro"/>
</dbReference>
<keyword evidence="4 12" id="KW-0378">Hydrolase</keyword>
<sequence>MLLKKIANHSQTILPIHLDDMVEYFGNHELSQAITTNTLRYLNLFCDAIDENLPVSERGVDLSDVLEVLEMHRANASAVKAPPKELSRRYELRFVPLKESMSAPIPLRMVRSKHVGNLVTVSGIVIRVSEVKPLMMVASYFCDQCNSETFQKVNSKQFMPITKCPSPDCTKQKSIGRLELQTRGSKFVKFQEIRIQELPDQVPTGHIPRSLSVHLFGELTRKLSPGDTATIHGIFLPVPNEGYRAKYAGLIASTYIYALGVEPHKRKYSDFVPSESTMQELEHFIHTSANPYNKLAQSIAPEIYGHEDIKKALLLMMVGGVTRVMADGMKIRGDINICLMGDPGVAKSQLLKHISIIAPRGVYTSGKGASGVGLTAAVLKDPISKELVLEGGSLVLADMGICCIDEFDKMEENDRTAIHEVMEQQTISIAKAGITTTLNARTSILAAANPSYGRYNLRKTPMENINLPAALLSRFDLLFILLDIPDPARDRALAEHVTHVHRFSKPPTSADRGELTSELMRSFIAQAKTYEPFIPPHLSEFIVDTYVSMRQKDYGSNTEETLTTSFGYTTARSLLGILRLSQAMARVRFADQVVQSDVEEAIRLMQSCHQSLRQKLHLHETRLPRDKKTEIFHVIRSKFQQLNKTKIKYAAVLEEILRSGFTQQDLDATIRDYEGLDVIQIDAEKTKITLVRKI</sequence>
<gene>
    <name evidence="12" type="primary">MCM7</name>
</gene>